<accession>A0A417Z2J2</accession>
<dbReference type="RefSeq" id="WP_118914135.1">
    <property type="nucleotide sequence ID" value="NZ_CBCRVH010000004.1"/>
</dbReference>
<feature type="domain" description="N-acetyltransferase" evidence="1">
    <location>
        <begin position="11"/>
        <end position="172"/>
    </location>
</feature>
<dbReference type="InterPro" id="IPR016181">
    <property type="entry name" value="Acyl_CoA_acyltransferase"/>
</dbReference>
<sequence>MNDYSAVADRYAIRRLTADDAADIAAVHIRVWRETYPGLMAQAALDALDVERFTVKWRQILGGDDSPRVVGAIERATGALAGWITVGQARDEDAPAPTELWVLNLAREHQGTGVARELMRLELADRPAYLWVVEGNERAIAFYRRHGFDIDGVRREQDDEGNRDLRMTRPTIVK</sequence>
<proteinExistence type="predicted"/>
<protein>
    <submittedName>
        <fullName evidence="2">GNAT family N-acetyltransferase</fullName>
    </submittedName>
</protein>
<reference evidence="2 3" key="1">
    <citation type="submission" date="2018-08" db="EMBL/GenBank/DDBJ databases">
        <title>Whole genome sequence analysis of Dermacoccus abyssi bacteria isolated from Deep Mariana trench Micromonospora spp reveals genes involved in the environmental adaptation and production of secondary metabolites.</title>
        <authorList>
            <person name="Abdel-Mageed W.M."/>
            <person name="Lehri B."/>
            <person name="Nouioui I."/>
            <person name="Goodfellow I."/>
            <person name="Jaspars M."/>
            <person name="Karlyshev A."/>
        </authorList>
    </citation>
    <scope>NUCLEOTIDE SEQUENCE [LARGE SCALE GENOMIC DNA]</scope>
    <source>
        <strain evidence="2 3">MT1.1</strain>
    </source>
</reference>
<name>A0A417Z2J2_9MICO</name>
<dbReference type="GO" id="GO:0016747">
    <property type="term" value="F:acyltransferase activity, transferring groups other than amino-acyl groups"/>
    <property type="evidence" value="ECO:0007669"/>
    <property type="project" value="InterPro"/>
</dbReference>
<dbReference type="EMBL" id="QWLM01000013">
    <property type="protein sequence ID" value="RHW44846.1"/>
    <property type="molecule type" value="Genomic_DNA"/>
</dbReference>
<dbReference type="Proteomes" id="UP000285376">
    <property type="component" value="Unassembled WGS sequence"/>
</dbReference>
<gene>
    <name evidence="2" type="ORF">D1832_11395</name>
</gene>
<keyword evidence="2" id="KW-0808">Transferase</keyword>
<evidence type="ECO:0000313" key="2">
    <source>
        <dbReference type="EMBL" id="RHW44846.1"/>
    </source>
</evidence>
<comment type="caution">
    <text evidence="2">The sequence shown here is derived from an EMBL/GenBank/DDBJ whole genome shotgun (WGS) entry which is preliminary data.</text>
</comment>
<dbReference type="SUPFAM" id="SSF55729">
    <property type="entry name" value="Acyl-CoA N-acyltransferases (Nat)"/>
    <property type="match status" value="1"/>
</dbReference>
<dbReference type="Pfam" id="PF00583">
    <property type="entry name" value="Acetyltransf_1"/>
    <property type="match status" value="1"/>
</dbReference>
<evidence type="ECO:0000313" key="3">
    <source>
        <dbReference type="Proteomes" id="UP000285376"/>
    </source>
</evidence>
<dbReference type="InterPro" id="IPR000182">
    <property type="entry name" value="GNAT_dom"/>
</dbReference>
<dbReference type="AlphaFoldDB" id="A0A417Z2J2"/>
<dbReference type="Gene3D" id="3.40.630.30">
    <property type="match status" value="1"/>
</dbReference>
<organism evidence="2 3">
    <name type="scientific">Dermacoccus abyssi</name>
    <dbReference type="NCBI Taxonomy" id="322596"/>
    <lineage>
        <taxon>Bacteria</taxon>
        <taxon>Bacillati</taxon>
        <taxon>Actinomycetota</taxon>
        <taxon>Actinomycetes</taxon>
        <taxon>Micrococcales</taxon>
        <taxon>Dermacoccaceae</taxon>
        <taxon>Dermacoccus</taxon>
    </lineage>
</organism>
<dbReference type="PROSITE" id="PS51186">
    <property type="entry name" value="GNAT"/>
    <property type="match status" value="1"/>
</dbReference>
<evidence type="ECO:0000259" key="1">
    <source>
        <dbReference type="PROSITE" id="PS51186"/>
    </source>
</evidence>